<dbReference type="EMBL" id="NBII01000006">
    <property type="protein sequence ID" value="PAV17665.1"/>
    <property type="molecule type" value="Genomic_DNA"/>
</dbReference>
<evidence type="ECO:0000313" key="3">
    <source>
        <dbReference type="Proteomes" id="UP000217199"/>
    </source>
</evidence>
<evidence type="ECO:0000259" key="1">
    <source>
        <dbReference type="PROSITE" id="PS50879"/>
    </source>
</evidence>
<dbReference type="PROSITE" id="PS50879">
    <property type="entry name" value="RNASE_H_1"/>
    <property type="match status" value="1"/>
</dbReference>
<sequence length="202" mass="22171">MYFGGKSIGTRRDRHSPSSTAFDAELFAIYKALQMAQSRLSFSSSTSTRSINKVIIYTDSSSSLQLLSTNPSKFLHHPLYVKIFELVTSLLTDFPVLTINLNWCPGHKGVIGNEEADLQAGKACVSRIPTSTPITSSFCSLVSTKDLLDNCTYYWEAYKELPVSAPGSSGLLRIIAFAEPTTSDFTSLKIFLAHAEPLVSKM</sequence>
<dbReference type="AlphaFoldDB" id="A0A286UDV3"/>
<evidence type="ECO:0000313" key="2">
    <source>
        <dbReference type="EMBL" id="PAV17665.1"/>
    </source>
</evidence>
<gene>
    <name evidence="2" type="ORF">PNOK_0615100</name>
</gene>
<comment type="caution">
    <text evidence="2">The sequence shown here is derived from an EMBL/GenBank/DDBJ whole genome shotgun (WGS) entry which is preliminary data.</text>
</comment>
<proteinExistence type="predicted"/>
<dbReference type="Pfam" id="PF00075">
    <property type="entry name" value="RNase_H"/>
    <property type="match status" value="1"/>
</dbReference>
<name>A0A286UDV3_9AGAM</name>
<accession>A0A286UDV3</accession>
<dbReference type="InterPro" id="IPR036397">
    <property type="entry name" value="RNaseH_sf"/>
</dbReference>
<feature type="domain" description="RNase H type-1" evidence="1">
    <location>
        <begin position="1"/>
        <end position="125"/>
    </location>
</feature>
<organism evidence="2 3">
    <name type="scientific">Pyrrhoderma noxium</name>
    <dbReference type="NCBI Taxonomy" id="2282107"/>
    <lineage>
        <taxon>Eukaryota</taxon>
        <taxon>Fungi</taxon>
        <taxon>Dikarya</taxon>
        <taxon>Basidiomycota</taxon>
        <taxon>Agaricomycotina</taxon>
        <taxon>Agaricomycetes</taxon>
        <taxon>Hymenochaetales</taxon>
        <taxon>Hymenochaetaceae</taxon>
        <taxon>Pyrrhoderma</taxon>
    </lineage>
</organism>
<dbReference type="InterPro" id="IPR002156">
    <property type="entry name" value="RNaseH_domain"/>
</dbReference>
<dbReference type="InParanoid" id="A0A286UDV3"/>
<dbReference type="InterPro" id="IPR012337">
    <property type="entry name" value="RNaseH-like_sf"/>
</dbReference>
<reference evidence="2 3" key="1">
    <citation type="journal article" date="2017" name="Mol. Ecol.">
        <title>Comparative and population genomic landscape of Phellinus noxius: A hypervariable fungus causing root rot in trees.</title>
        <authorList>
            <person name="Chung C.L."/>
            <person name="Lee T.J."/>
            <person name="Akiba M."/>
            <person name="Lee H.H."/>
            <person name="Kuo T.H."/>
            <person name="Liu D."/>
            <person name="Ke H.M."/>
            <person name="Yokoi T."/>
            <person name="Roa M.B."/>
            <person name="Lu M.J."/>
            <person name="Chang Y.Y."/>
            <person name="Ann P.J."/>
            <person name="Tsai J.N."/>
            <person name="Chen C.Y."/>
            <person name="Tzean S.S."/>
            <person name="Ota Y."/>
            <person name="Hattori T."/>
            <person name="Sahashi N."/>
            <person name="Liou R.F."/>
            <person name="Kikuchi T."/>
            <person name="Tsai I.J."/>
        </authorList>
    </citation>
    <scope>NUCLEOTIDE SEQUENCE [LARGE SCALE GENOMIC DNA]</scope>
    <source>
        <strain evidence="2 3">FFPRI411160</strain>
    </source>
</reference>
<keyword evidence="3" id="KW-1185">Reference proteome</keyword>
<dbReference type="SUPFAM" id="SSF53098">
    <property type="entry name" value="Ribonuclease H-like"/>
    <property type="match status" value="1"/>
</dbReference>
<dbReference type="GO" id="GO:0003676">
    <property type="term" value="F:nucleic acid binding"/>
    <property type="evidence" value="ECO:0007669"/>
    <property type="project" value="InterPro"/>
</dbReference>
<dbReference type="OrthoDB" id="3265515at2759"/>
<dbReference type="GO" id="GO:0004523">
    <property type="term" value="F:RNA-DNA hybrid ribonuclease activity"/>
    <property type="evidence" value="ECO:0007669"/>
    <property type="project" value="InterPro"/>
</dbReference>
<protein>
    <submittedName>
        <fullName evidence="2">Ribonuclease H A1VMW5</fullName>
    </submittedName>
</protein>
<dbReference type="Gene3D" id="3.30.420.10">
    <property type="entry name" value="Ribonuclease H-like superfamily/Ribonuclease H"/>
    <property type="match status" value="1"/>
</dbReference>
<dbReference type="Proteomes" id="UP000217199">
    <property type="component" value="Unassembled WGS sequence"/>
</dbReference>